<sequence length="70" mass="7708">MEEQRKGWGKGNFVPFFLVLSDIAASIFTGDTEDCDDDGADYYDDDDGSSLNSGGIPVCFFFHKLCSDIL</sequence>
<accession>A0A0N4V9J9</accession>
<evidence type="ECO:0000313" key="3">
    <source>
        <dbReference type="Proteomes" id="UP000274131"/>
    </source>
</evidence>
<name>A0A0N4V9J9_ENTVE</name>
<feature type="signal peptide" evidence="1">
    <location>
        <begin position="1"/>
        <end position="32"/>
    </location>
</feature>
<dbReference type="AlphaFoldDB" id="A0A0N4V9J9"/>
<feature type="chain" id="PRO_5043122752" evidence="1">
    <location>
        <begin position="33"/>
        <end position="70"/>
    </location>
</feature>
<reference evidence="4" key="1">
    <citation type="submission" date="2017-02" db="UniProtKB">
        <authorList>
            <consortium name="WormBaseParasite"/>
        </authorList>
    </citation>
    <scope>IDENTIFICATION</scope>
</reference>
<gene>
    <name evidence="2" type="ORF">EVEC_LOCUS6638</name>
</gene>
<protein>
    <submittedName>
        <fullName evidence="2 4">Uncharacterized protein</fullName>
    </submittedName>
</protein>
<dbReference type="Proteomes" id="UP000274131">
    <property type="component" value="Unassembled WGS sequence"/>
</dbReference>
<evidence type="ECO:0000256" key="1">
    <source>
        <dbReference type="SAM" id="SignalP"/>
    </source>
</evidence>
<evidence type="ECO:0000313" key="2">
    <source>
        <dbReference type="EMBL" id="VDD91887.1"/>
    </source>
</evidence>
<dbReference type="WBParaSite" id="EVEC_0000711701-mRNA-1">
    <property type="protein sequence ID" value="EVEC_0000711701-mRNA-1"/>
    <property type="gene ID" value="EVEC_0000711701"/>
</dbReference>
<keyword evidence="3" id="KW-1185">Reference proteome</keyword>
<dbReference type="EMBL" id="UXUI01008590">
    <property type="protein sequence ID" value="VDD91887.1"/>
    <property type="molecule type" value="Genomic_DNA"/>
</dbReference>
<keyword evidence="1" id="KW-0732">Signal</keyword>
<reference evidence="2 3" key="2">
    <citation type="submission" date="2018-10" db="EMBL/GenBank/DDBJ databases">
        <authorList>
            <consortium name="Pathogen Informatics"/>
        </authorList>
    </citation>
    <scope>NUCLEOTIDE SEQUENCE [LARGE SCALE GENOMIC DNA]</scope>
</reference>
<proteinExistence type="predicted"/>
<evidence type="ECO:0000313" key="4">
    <source>
        <dbReference type="WBParaSite" id="EVEC_0000711701-mRNA-1"/>
    </source>
</evidence>
<organism evidence="4">
    <name type="scientific">Enterobius vermicularis</name>
    <name type="common">Human pinworm</name>
    <dbReference type="NCBI Taxonomy" id="51028"/>
    <lineage>
        <taxon>Eukaryota</taxon>
        <taxon>Metazoa</taxon>
        <taxon>Ecdysozoa</taxon>
        <taxon>Nematoda</taxon>
        <taxon>Chromadorea</taxon>
        <taxon>Rhabditida</taxon>
        <taxon>Spirurina</taxon>
        <taxon>Oxyuridomorpha</taxon>
        <taxon>Oxyuroidea</taxon>
        <taxon>Oxyuridae</taxon>
        <taxon>Enterobius</taxon>
    </lineage>
</organism>